<name>A0A1H4ZWT5_9BRAD</name>
<evidence type="ECO:0000313" key="2">
    <source>
        <dbReference type="Proteomes" id="UP000183208"/>
    </source>
</evidence>
<dbReference type="Gene3D" id="2.60.120.620">
    <property type="entry name" value="q2cbj1_9rhob like domain"/>
    <property type="match status" value="1"/>
</dbReference>
<evidence type="ECO:0000313" key="1">
    <source>
        <dbReference type="EMBL" id="SED34559.1"/>
    </source>
</evidence>
<keyword evidence="1" id="KW-0560">Oxidoreductase</keyword>
<dbReference type="InterPro" id="IPR018724">
    <property type="entry name" value="2OG-Fe_dioxygenase"/>
</dbReference>
<dbReference type="AlphaFoldDB" id="A0A1H4ZWT5"/>
<dbReference type="GO" id="GO:0051213">
    <property type="term" value="F:dioxygenase activity"/>
    <property type="evidence" value="ECO:0007669"/>
    <property type="project" value="UniProtKB-KW"/>
</dbReference>
<organism evidence="1 2">
    <name type="scientific">Bradyrhizobium lablabi</name>
    <dbReference type="NCBI Taxonomy" id="722472"/>
    <lineage>
        <taxon>Bacteria</taxon>
        <taxon>Pseudomonadati</taxon>
        <taxon>Pseudomonadota</taxon>
        <taxon>Alphaproteobacteria</taxon>
        <taxon>Hyphomicrobiales</taxon>
        <taxon>Nitrobacteraceae</taxon>
        <taxon>Bradyrhizobium</taxon>
    </lineage>
</organism>
<reference evidence="1 2" key="1">
    <citation type="submission" date="2016-10" db="EMBL/GenBank/DDBJ databases">
        <authorList>
            <person name="de Groot N.N."/>
        </authorList>
    </citation>
    <scope>NUCLEOTIDE SEQUENCE [LARGE SCALE GENOMIC DNA]</scope>
    <source>
        <strain evidence="1 2">GAS522</strain>
    </source>
</reference>
<keyword evidence="1" id="KW-0223">Dioxygenase</keyword>
<accession>A0A1H4ZWT5</accession>
<sequence>MTNATSVRPNGPDTLNNHEELSKVEIAPQLAPGIAPALPVAGRPHLTMERYRDALERDGYAYEKGENIQAALSAPALNWIAMAREAGNNAPIDQNPGGREAGRRRYYDGGIYQRRAAAGKRFVRCSPCVEEGTGHEFTTYQQPPGMNRDYVAERRFAPFPAHLLDHAGAQDIIDLCFQATPSSLFPNQARGWLKVGLHLICLEAEGARPGISSPNRAHVDGELSTTIIMLDRYNVIGGESLAVERQFADTHPNEIPFEARRAELTLERPLDMLTVDDRRLAHYVFPVFARNNTKGHRTVLLVDFTPLSPETSDQLLERE</sequence>
<dbReference type="Pfam" id="PF10014">
    <property type="entry name" value="2OG-Fe_Oxy_2"/>
    <property type="match status" value="1"/>
</dbReference>
<dbReference type="Proteomes" id="UP000183208">
    <property type="component" value="Unassembled WGS sequence"/>
</dbReference>
<gene>
    <name evidence="1" type="ORF">SAMN05444171_3861</name>
</gene>
<proteinExistence type="predicted"/>
<dbReference type="RefSeq" id="WP_074822067.1">
    <property type="nucleotide sequence ID" value="NZ_FNTI01000001.1"/>
</dbReference>
<dbReference type="OrthoDB" id="6681382at2"/>
<protein>
    <submittedName>
        <fullName evidence="1">2OG-Fe dioxygenase</fullName>
    </submittedName>
</protein>
<dbReference type="EMBL" id="FNTI01000001">
    <property type="protein sequence ID" value="SED34559.1"/>
    <property type="molecule type" value="Genomic_DNA"/>
</dbReference>